<dbReference type="InterPro" id="IPR045306">
    <property type="entry name" value="SDH-like"/>
</dbReference>
<dbReference type="Pfam" id="PF08240">
    <property type="entry name" value="ADH_N"/>
    <property type="match status" value="1"/>
</dbReference>
<dbReference type="InterPro" id="IPR013149">
    <property type="entry name" value="ADH-like_C"/>
</dbReference>
<dbReference type="SUPFAM" id="SSF50129">
    <property type="entry name" value="GroES-like"/>
    <property type="match status" value="1"/>
</dbReference>
<evidence type="ECO:0000259" key="6">
    <source>
        <dbReference type="SMART" id="SM00829"/>
    </source>
</evidence>
<keyword evidence="4" id="KW-0862">Zinc</keyword>
<dbReference type="SMART" id="SM00829">
    <property type="entry name" value="PKS_ER"/>
    <property type="match status" value="1"/>
</dbReference>
<evidence type="ECO:0000256" key="5">
    <source>
        <dbReference type="ARBA" id="ARBA00023002"/>
    </source>
</evidence>
<comment type="cofactor">
    <cofactor evidence="1">
        <name>Zn(2+)</name>
        <dbReference type="ChEBI" id="CHEBI:29105"/>
    </cofactor>
</comment>
<dbReference type="InterPro" id="IPR036291">
    <property type="entry name" value="NAD(P)-bd_dom_sf"/>
</dbReference>
<dbReference type="Pfam" id="PF00107">
    <property type="entry name" value="ADH_zinc_N"/>
    <property type="match status" value="1"/>
</dbReference>
<dbReference type="InterPro" id="IPR013154">
    <property type="entry name" value="ADH-like_N"/>
</dbReference>
<dbReference type="PANTHER" id="PTHR43161:SF9">
    <property type="entry name" value="SORBITOL DEHYDROGENASE"/>
    <property type="match status" value="1"/>
</dbReference>
<dbReference type="InterPro" id="IPR002328">
    <property type="entry name" value="ADH_Zn_CS"/>
</dbReference>
<dbReference type="PROSITE" id="PS00059">
    <property type="entry name" value="ADH_ZINC"/>
    <property type="match status" value="1"/>
</dbReference>
<sequence length="335" mass="35017">MTSNRAAVLLEPGRIVVEDRAVPEIGPHDVLVRVRSVGVCGSDVHYFEHGRIGDFVVRSPLVLGHEASGTVLDVGSEVRRVKVGERVAIEPGWPDGSCEQCLAGRYNLCPQVQFLATPPVDGAFTELLAVPEAFAHPVPDSLSDDAAALIEPLSVAIAATRNAGVRPGSSVLITGAGPVGVLVAEVAIAAGATTVVVLEPGTERRTRSGNLTAAQVLDLDGLPAHARFDAFIECSGAAAAVRSGLERLKPGGRAVLVGMGADEVAVPVILIQVRELVLTGTFRYANAYRDAIELAAAGRVDLDQLVDRHYALDEVADALSATRQDPALMKVIVSP</sequence>
<evidence type="ECO:0000313" key="8">
    <source>
        <dbReference type="EMBL" id="CAB5005126.1"/>
    </source>
</evidence>
<protein>
    <submittedName>
        <fullName evidence="7">Unannotated protein</fullName>
    </submittedName>
</protein>
<keyword evidence="5" id="KW-0560">Oxidoreductase</keyword>
<dbReference type="Gene3D" id="3.90.180.10">
    <property type="entry name" value="Medium-chain alcohol dehydrogenases, catalytic domain"/>
    <property type="match status" value="1"/>
</dbReference>
<evidence type="ECO:0000313" key="7">
    <source>
        <dbReference type="EMBL" id="CAB4976871.1"/>
    </source>
</evidence>
<gene>
    <name evidence="7" type="ORF">UFOPK3957_00254</name>
    <name evidence="8" type="ORF">UFOPK4061_00572</name>
</gene>
<dbReference type="EMBL" id="CAFBPD010000084">
    <property type="protein sequence ID" value="CAB5005126.1"/>
    <property type="molecule type" value="Genomic_DNA"/>
</dbReference>
<organism evidence="7">
    <name type="scientific">freshwater metagenome</name>
    <dbReference type="NCBI Taxonomy" id="449393"/>
    <lineage>
        <taxon>unclassified sequences</taxon>
        <taxon>metagenomes</taxon>
        <taxon>ecological metagenomes</taxon>
    </lineage>
</organism>
<dbReference type="InterPro" id="IPR011032">
    <property type="entry name" value="GroES-like_sf"/>
</dbReference>
<dbReference type="AlphaFoldDB" id="A0A6J7M7R9"/>
<dbReference type="GO" id="GO:0008270">
    <property type="term" value="F:zinc ion binding"/>
    <property type="evidence" value="ECO:0007669"/>
    <property type="project" value="InterPro"/>
</dbReference>
<reference evidence="7" key="1">
    <citation type="submission" date="2020-05" db="EMBL/GenBank/DDBJ databases">
        <authorList>
            <person name="Chiriac C."/>
            <person name="Salcher M."/>
            <person name="Ghai R."/>
            <person name="Kavagutti S V."/>
        </authorList>
    </citation>
    <scope>NUCLEOTIDE SEQUENCE</scope>
</reference>
<dbReference type="InterPro" id="IPR020843">
    <property type="entry name" value="ER"/>
</dbReference>
<accession>A0A6J7M7R9</accession>
<dbReference type="Gene3D" id="3.40.50.720">
    <property type="entry name" value="NAD(P)-binding Rossmann-like Domain"/>
    <property type="match status" value="1"/>
</dbReference>
<dbReference type="PANTHER" id="PTHR43161">
    <property type="entry name" value="SORBITOL DEHYDROGENASE"/>
    <property type="match status" value="1"/>
</dbReference>
<dbReference type="EMBL" id="CAFBOM010000025">
    <property type="protein sequence ID" value="CAB4976871.1"/>
    <property type="molecule type" value="Genomic_DNA"/>
</dbReference>
<evidence type="ECO:0000256" key="4">
    <source>
        <dbReference type="ARBA" id="ARBA00022833"/>
    </source>
</evidence>
<name>A0A6J7M7R9_9ZZZZ</name>
<evidence type="ECO:0000256" key="3">
    <source>
        <dbReference type="ARBA" id="ARBA00022723"/>
    </source>
</evidence>
<evidence type="ECO:0000256" key="2">
    <source>
        <dbReference type="ARBA" id="ARBA00008072"/>
    </source>
</evidence>
<dbReference type="CDD" id="cd05285">
    <property type="entry name" value="sorbitol_DH"/>
    <property type="match status" value="1"/>
</dbReference>
<proteinExistence type="inferred from homology"/>
<dbReference type="SUPFAM" id="SSF51735">
    <property type="entry name" value="NAD(P)-binding Rossmann-fold domains"/>
    <property type="match status" value="1"/>
</dbReference>
<comment type="similarity">
    <text evidence="2">Belongs to the zinc-containing alcohol dehydrogenase family.</text>
</comment>
<dbReference type="GO" id="GO:0016616">
    <property type="term" value="F:oxidoreductase activity, acting on the CH-OH group of donors, NAD or NADP as acceptor"/>
    <property type="evidence" value="ECO:0007669"/>
    <property type="project" value="InterPro"/>
</dbReference>
<feature type="domain" description="Enoyl reductase (ER)" evidence="6">
    <location>
        <begin position="13"/>
        <end position="333"/>
    </location>
</feature>
<keyword evidence="3" id="KW-0479">Metal-binding</keyword>
<evidence type="ECO:0000256" key="1">
    <source>
        <dbReference type="ARBA" id="ARBA00001947"/>
    </source>
</evidence>